<sequence>MRKQLLPMTVTREQSRYCTTRKELGENSTTVEDPLAGGGCQQGATQISVQLENIHYNYWFVVSSNLDWIGLHPRIECIQAAVLEVV</sequence>
<keyword evidence="2" id="KW-1185">Reference proteome</keyword>
<protein>
    <submittedName>
        <fullName evidence="1">Uncharacterized protein</fullName>
    </submittedName>
</protein>
<name>A0A9D4D7K6_DREPO</name>
<reference evidence="1" key="1">
    <citation type="journal article" date="2019" name="bioRxiv">
        <title>The Genome of the Zebra Mussel, Dreissena polymorpha: A Resource for Invasive Species Research.</title>
        <authorList>
            <person name="McCartney M.A."/>
            <person name="Auch B."/>
            <person name="Kono T."/>
            <person name="Mallez S."/>
            <person name="Zhang Y."/>
            <person name="Obille A."/>
            <person name="Becker A."/>
            <person name="Abrahante J.E."/>
            <person name="Garbe J."/>
            <person name="Badalamenti J.P."/>
            <person name="Herman A."/>
            <person name="Mangelson H."/>
            <person name="Liachko I."/>
            <person name="Sullivan S."/>
            <person name="Sone E.D."/>
            <person name="Koren S."/>
            <person name="Silverstein K.A.T."/>
            <person name="Beckman K.B."/>
            <person name="Gohl D.M."/>
        </authorList>
    </citation>
    <scope>NUCLEOTIDE SEQUENCE</scope>
    <source>
        <strain evidence="1">Duluth1</strain>
        <tissue evidence="1">Whole animal</tissue>
    </source>
</reference>
<accession>A0A9D4D7K6</accession>
<evidence type="ECO:0000313" key="2">
    <source>
        <dbReference type="Proteomes" id="UP000828390"/>
    </source>
</evidence>
<proteinExistence type="predicted"/>
<comment type="caution">
    <text evidence="1">The sequence shown here is derived from an EMBL/GenBank/DDBJ whole genome shotgun (WGS) entry which is preliminary data.</text>
</comment>
<dbReference type="EMBL" id="JAIWYP010000011">
    <property type="protein sequence ID" value="KAH3739640.1"/>
    <property type="molecule type" value="Genomic_DNA"/>
</dbReference>
<evidence type="ECO:0000313" key="1">
    <source>
        <dbReference type="EMBL" id="KAH3739640.1"/>
    </source>
</evidence>
<organism evidence="1 2">
    <name type="scientific">Dreissena polymorpha</name>
    <name type="common">Zebra mussel</name>
    <name type="synonym">Mytilus polymorpha</name>
    <dbReference type="NCBI Taxonomy" id="45954"/>
    <lineage>
        <taxon>Eukaryota</taxon>
        <taxon>Metazoa</taxon>
        <taxon>Spiralia</taxon>
        <taxon>Lophotrochozoa</taxon>
        <taxon>Mollusca</taxon>
        <taxon>Bivalvia</taxon>
        <taxon>Autobranchia</taxon>
        <taxon>Heteroconchia</taxon>
        <taxon>Euheterodonta</taxon>
        <taxon>Imparidentia</taxon>
        <taxon>Neoheterodontei</taxon>
        <taxon>Myida</taxon>
        <taxon>Dreissenoidea</taxon>
        <taxon>Dreissenidae</taxon>
        <taxon>Dreissena</taxon>
    </lineage>
</organism>
<reference evidence="1" key="2">
    <citation type="submission" date="2020-11" db="EMBL/GenBank/DDBJ databases">
        <authorList>
            <person name="McCartney M.A."/>
            <person name="Auch B."/>
            <person name="Kono T."/>
            <person name="Mallez S."/>
            <person name="Becker A."/>
            <person name="Gohl D.M."/>
            <person name="Silverstein K.A.T."/>
            <person name="Koren S."/>
            <person name="Bechman K.B."/>
            <person name="Herman A."/>
            <person name="Abrahante J.E."/>
            <person name="Garbe J."/>
        </authorList>
    </citation>
    <scope>NUCLEOTIDE SEQUENCE</scope>
    <source>
        <strain evidence="1">Duluth1</strain>
        <tissue evidence="1">Whole animal</tissue>
    </source>
</reference>
<dbReference type="AlphaFoldDB" id="A0A9D4D7K6"/>
<gene>
    <name evidence="1" type="ORF">DPMN_046294</name>
</gene>
<dbReference type="Proteomes" id="UP000828390">
    <property type="component" value="Unassembled WGS sequence"/>
</dbReference>